<dbReference type="EMBL" id="JAUOZU010000024">
    <property type="protein sequence ID" value="MDO6966961.1"/>
    <property type="molecule type" value="Genomic_DNA"/>
</dbReference>
<name>A0ABT8YT60_9HYPH</name>
<dbReference type="RefSeq" id="WP_304378891.1">
    <property type="nucleotide sequence ID" value="NZ_JAUOZU010000024.1"/>
</dbReference>
<protein>
    <submittedName>
        <fullName evidence="1">Uncharacterized protein</fullName>
    </submittedName>
</protein>
<reference evidence="1" key="2">
    <citation type="submission" date="2023-07" db="EMBL/GenBank/DDBJ databases">
        <authorList>
            <person name="Shen H."/>
        </authorList>
    </citation>
    <scope>NUCLEOTIDE SEQUENCE</scope>
    <source>
        <strain evidence="1">TNR-22</strain>
    </source>
</reference>
<dbReference type="Proteomes" id="UP001174932">
    <property type="component" value="Unassembled WGS sequence"/>
</dbReference>
<accession>A0ABT8YT60</accession>
<gene>
    <name evidence="1" type="ORF">Q4481_23645</name>
</gene>
<proteinExistence type="predicted"/>
<evidence type="ECO:0000313" key="2">
    <source>
        <dbReference type="Proteomes" id="UP001174932"/>
    </source>
</evidence>
<sequence>MTPIATALKHMLASGLAHESVVKAVEDMEREMYGSKRAKTETKHEASAAVDSALDVYKLYAEKAGFSIPRKLTAERVKKINARLAESGEDAWAEACKKMAASSFCRGVNNSGWKADLDFLLQPSSFNRILEGRYDDRKAVARETEFARHQRECTQALERKVYGGRNEHFASDNPAFDLSPGDWRAH</sequence>
<comment type="caution">
    <text evidence="1">The sequence shown here is derived from an EMBL/GenBank/DDBJ whole genome shotgun (WGS) entry which is preliminary data.</text>
</comment>
<evidence type="ECO:0000313" key="1">
    <source>
        <dbReference type="EMBL" id="MDO6966961.1"/>
    </source>
</evidence>
<reference evidence="1" key="1">
    <citation type="journal article" date="2015" name="Int. J. Syst. Evol. Microbiol.">
        <title>Rhizobium alvei sp. nov., isolated from a freshwater river.</title>
        <authorList>
            <person name="Sheu S.Y."/>
            <person name="Huang H.W."/>
            <person name="Young C.C."/>
            <person name="Chen W.M."/>
        </authorList>
    </citation>
    <scope>NUCLEOTIDE SEQUENCE</scope>
    <source>
        <strain evidence="1">TNR-22</strain>
    </source>
</reference>
<organism evidence="1 2">
    <name type="scientific">Rhizobium alvei</name>
    <dbReference type="NCBI Taxonomy" id="1132659"/>
    <lineage>
        <taxon>Bacteria</taxon>
        <taxon>Pseudomonadati</taxon>
        <taxon>Pseudomonadota</taxon>
        <taxon>Alphaproteobacteria</taxon>
        <taxon>Hyphomicrobiales</taxon>
        <taxon>Rhizobiaceae</taxon>
        <taxon>Rhizobium/Agrobacterium group</taxon>
        <taxon>Rhizobium</taxon>
    </lineage>
</organism>
<keyword evidence="2" id="KW-1185">Reference proteome</keyword>